<evidence type="ECO:0000313" key="9">
    <source>
        <dbReference type="Proteomes" id="UP000694892"/>
    </source>
</evidence>
<dbReference type="GO" id="GO:0005524">
    <property type="term" value="F:ATP binding"/>
    <property type="evidence" value="ECO:0007669"/>
    <property type="project" value="UniProtKB-KW"/>
</dbReference>
<evidence type="ECO:0000256" key="5">
    <source>
        <dbReference type="ARBA" id="ARBA00022777"/>
    </source>
</evidence>
<organism evidence="8 9">
    <name type="scientific">Xenopus laevis</name>
    <name type="common">African clawed frog</name>
    <dbReference type="NCBI Taxonomy" id="8355"/>
    <lineage>
        <taxon>Eukaryota</taxon>
        <taxon>Metazoa</taxon>
        <taxon>Chordata</taxon>
        <taxon>Craniata</taxon>
        <taxon>Vertebrata</taxon>
        <taxon>Euteleostomi</taxon>
        <taxon>Amphibia</taxon>
        <taxon>Batrachia</taxon>
        <taxon>Anura</taxon>
        <taxon>Pipoidea</taxon>
        <taxon>Pipidae</taxon>
        <taxon>Xenopodinae</taxon>
        <taxon>Xenopus</taxon>
        <taxon>Xenopus</taxon>
    </lineage>
</organism>
<keyword evidence="3" id="KW-0808">Transferase</keyword>
<dbReference type="GO" id="GO:0005737">
    <property type="term" value="C:cytoplasm"/>
    <property type="evidence" value="ECO:0007669"/>
    <property type="project" value="UniProtKB-ARBA"/>
</dbReference>
<dbReference type="FunFam" id="3.30.200.20:FF:000264">
    <property type="entry name" value="Protein-ribulosamine 3-kinase, chloroplastic"/>
    <property type="match status" value="1"/>
</dbReference>
<accession>A0A974H0Z0</accession>
<evidence type="ECO:0000256" key="1">
    <source>
        <dbReference type="ARBA" id="ARBA00009460"/>
    </source>
</evidence>
<proteinExistence type="inferred from homology"/>
<evidence type="ECO:0000256" key="7">
    <source>
        <dbReference type="ARBA" id="ARBA00048655"/>
    </source>
</evidence>
<evidence type="ECO:0000313" key="8">
    <source>
        <dbReference type="EMBL" id="OCT60767.1"/>
    </source>
</evidence>
<keyword evidence="5" id="KW-0418">Kinase</keyword>
<keyword evidence="4" id="KW-0547">Nucleotide-binding</keyword>
<evidence type="ECO:0000256" key="4">
    <source>
        <dbReference type="ARBA" id="ARBA00022741"/>
    </source>
</evidence>
<dbReference type="OMA" id="KGWSSHE"/>
<dbReference type="GO" id="GO:0016301">
    <property type="term" value="F:kinase activity"/>
    <property type="evidence" value="ECO:0007669"/>
    <property type="project" value="UniProtKB-KW"/>
</dbReference>
<keyword evidence="6" id="KW-0067">ATP-binding</keyword>
<evidence type="ECO:0000256" key="3">
    <source>
        <dbReference type="ARBA" id="ARBA00022679"/>
    </source>
</evidence>
<evidence type="ECO:0000256" key="6">
    <source>
        <dbReference type="ARBA" id="ARBA00022840"/>
    </source>
</evidence>
<evidence type="ECO:0000256" key="2">
    <source>
        <dbReference type="ARBA" id="ARBA00011961"/>
    </source>
</evidence>
<protein>
    <recommendedName>
        <fullName evidence="2">protein-ribulosamine 3-kinase</fullName>
        <ecNumber evidence="2">2.7.1.172</ecNumber>
    </recommendedName>
</protein>
<dbReference type="Proteomes" id="UP000694892">
    <property type="component" value="Chromosome 9_10S"/>
</dbReference>
<dbReference type="EC" id="2.7.1.172" evidence="2"/>
<name>A0A974H0Z0_XENLA</name>
<gene>
    <name evidence="8" type="ORF">XELAEV_18046789mg</name>
</gene>
<dbReference type="Gene3D" id="3.30.200.20">
    <property type="entry name" value="Phosphorylase Kinase, domain 1"/>
    <property type="match status" value="1"/>
</dbReference>
<dbReference type="InterPro" id="IPR016477">
    <property type="entry name" value="Fructo-/Ketosamine-3-kinase"/>
</dbReference>
<dbReference type="EMBL" id="CM004483">
    <property type="protein sequence ID" value="OCT60767.1"/>
    <property type="molecule type" value="Genomic_DNA"/>
</dbReference>
<dbReference type="PANTHER" id="PTHR12149">
    <property type="entry name" value="FRUCTOSAMINE 3 KINASE-RELATED PROTEIN"/>
    <property type="match status" value="1"/>
</dbReference>
<dbReference type="GO" id="GO:0102193">
    <property type="term" value="F:protein-ribulosamine 3-kinase activity"/>
    <property type="evidence" value="ECO:0007669"/>
    <property type="project" value="UniProtKB-EC"/>
</dbReference>
<sequence>MKTSKESQRGFISQALTYDTDRGQVFVKINFGTQATIMFNGEVASLKAIKETGTVHVPEPIAIADLSSGGGLLILEYLEMRSIDRFAEKLGEQLSDLHLPNILLKRKSQRQKGTIGERNHAVDKFGFHTMTCYGYIPQVGIRAVPQQL</sequence>
<dbReference type="InterPro" id="IPR011009">
    <property type="entry name" value="Kinase-like_dom_sf"/>
</dbReference>
<comment type="catalytic activity">
    <reaction evidence="7">
        <text>N(6)-D-ribulosyl-L-lysyl-[protein] + ATP = N(6)-(3-O-phospho-D-ribulosyl)-L-lysyl-[protein] + ADP + H(+)</text>
        <dbReference type="Rhea" id="RHEA:48432"/>
        <dbReference type="Rhea" id="RHEA-COMP:12103"/>
        <dbReference type="Rhea" id="RHEA-COMP:12104"/>
        <dbReference type="ChEBI" id="CHEBI:15378"/>
        <dbReference type="ChEBI" id="CHEBI:30616"/>
        <dbReference type="ChEBI" id="CHEBI:90418"/>
        <dbReference type="ChEBI" id="CHEBI:90420"/>
        <dbReference type="ChEBI" id="CHEBI:456216"/>
        <dbReference type="EC" id="2.7.1.172"/>
    </reaction>
    <physiologicalReaction direction="left-to-right" evidence="7">
        <dbReference type="Rhea" id="RHEA:48433"/>
    </physiologicalReaction>
</comment>
<comment type="similarity">
    <text evidence="1">Belongs to the fructosamine kinase family.</text>
</comment>
<dbReference type="AlphaFoldDB" id="A0A974H0Z0"/>
<dbReference type="PANTHER" id="PTHR12149:SF12">
    <property type="entry name" value="PROTEIN-RIBULOSAMINE 3-KINASE"/>
    <property type="match status" value="1"/>
</dbReference>
<dbReference type="Pfam" id="PF03881">
    <property type="entry name" value="Fructosamin_kin"/>
    <property type="match status" value="1"/>
</dbReference>
<reference evidence="9" key="1">
    <citation type="journal article" date="2016" name="Nature">
        <title>Genome evolution in the allotetraploid frog Xenopus laevis.</title>
        <authorList>
            <person name="Session A.M."/>
            <person name="Uno Y."/>
            <person name="Kwon T."/>
            <person name="Chapman J.A."/>
            <person name="Toyoda A."/>
            <person name="Takahashi S."/>
            <person name="Fukui A."/>
            <person name="Hikosaka A."/>
            <person name="Suzuki A."/>
            <person name="Kondo M."/>
            <person name="van Heeringen S.J."/>
            <person name="Quigley I."/>
            <person name="Heinz S."/>
            <person name="Ogino H."/>
            <person name="Ochi H."/>
            <person name="Hellsten U."/>
            <person name="Lyons J.B."/>
            <person name="Simakov O."/>
            <person name="Putnam N."/>
            <person name="Stites J."/>
            <person name="Kuroki Y."/>
            <person name="Tanaka T."/>
            <person name="Michiue T."/>
            <person name="Watanabe M."/>
            <person name="Bogdanovic O."/>
            <person name="Lister R."/>
            <person name="Georgiou G."/>
            <person name="Paranjpe S.S."/>
            <person name="van Kruijsbergen I."/>
            <person name="Shu S."/>
            <person name="Carlson J."/>
            <person name="Kinoshita T."/>
            <person name="Ohta Y."/>
            <person name="Mawaribuchi S."/>
            <person name="Jenkins J."/>
            <person name="Grimwood J."/>
            <person name="Schmutz J."/>
            <person name="Mitros T."/>
            <person name="Mozaffari S.V."/>
            <person name="Suzuki Y."/>
            <person name="Haramoto Y."/>
            <person name="Yamamoto T.S."/>
            <person name="Takagi C."/>
            <person name="Heald R."/>
            <person name="Miller K."/>
            <person name="Haudenschild C."/>
            <person name="Kitzman J."/>
            <person name="Nakayama T."/>
            <person name="Izutsu Y."/>
            <person name="Robert J."/>
            <person name="Fortriede J."/>
            <person name="Burns K."/>
            <person name="Lotay V."/>
            <person name="Karimi K."/>
            <person name="Yasuoka Y."/>
            <person name="Dichmann D.S."/>
            <person name="Flajnik M.F."/>
            <person name="Houston D.W."/>
            <person name="Shendure J."/>
            <person name="DuPasquier L."/>
            <person name="Vize P.D."/>
            <person name="Zorn A.M."/>
            <person name="Ito M."/>
            <person name="Marcotte E.M."/>
            <person name="Wallingford J.B."/>
            <person name="Ito Y."/>
            <person name="Asashima M."/>
            <person name="Ueno N."/>
            <person name="Matsuda Y."/>
            <person name="Veenstra G.J."/>
            <person name="Fujiyama A."/>
            <person name="Harland R.M."/>
            <person name="Taira M."/>
            <person name="Rokhsar D.S."/>
        </authorList>
    </citation>
    <scope>NUCLEOTIDE SEQUENCE [LARGE SCALE GENOMIC DNA]</scope>
    <source>
        <strain evidence="9">J</strain>
    </source>
</reference>
<dbReference type="SUPFAM" id="SSF56112">
    <property type="entry name" value="Protein kinase-like (PK-like)"/>
    <property type="match status" value="1"/>
</dbReference>